<reference evidence="2" key="1">
    <citation type="journal article" date="2021" name="Nat. Commun.">
        <title>Genomic analyses provide insights into spinach domestication and the genetic basis of agronomic traits.</title>
        <authorList>
            <person name="Cai X."/>
            <person name="Sun X."/>
            <person name="Xu C."/>
            <person name="Sun H."/>
            <person name="Wang X."/>
            <person name="Ge C."/>
            <person name="Zhang Z."/>
            <person name="Wang Q."/>
            <person name="Fei Z."/>
            <person name="Jiao C."/>
            <person name="Wang Q."/>
        </authorList>
    </citation>
    <scope>NUCLEOTIDE SEQUENCE [LARGE SCALE GENOMIC DNA]</scope>
    <source>
        <strain evidence="2">cv. Varoflay</strain>
    </source>
</reference>
<dbReference type="GeneID" id="130461439"/>
<dbReference type="RefSeq" id="XP_056685521.1">
    <property type="nucleotide sequence ID" value="XM_056829543.1"/>
</dbReference>
<accession>A0ABM3QQ77</accession>
<sequence>MQGVIGQVVSECQSGFIPERLISDNILLATELIKRYTRAHLSPRCMLKIDLILINGKPSTPFRAKKGLRQGDPMSPFLFAMECEKLALTHMLFVDDLLMFCRADSVSISILLAAFNQFSLASGYLGVPLSTRKLMYNQCKPLIGKVVARAKTWTSKHLSCAGRLPLVQTILPSLQSFWGLNLKNVCLWNKAAVAKLLWAISLLPIRKINCGVSGFTLIISKENFSIKTMYQLLMGPCEKVRWRRLIWHNQASPKSLFISWVTIWGRLPTLDRLLTWKVVNNNVCPLYCCSHESVQHLFFECGYSAAIWSHVLTSLHFYRPVEMPRCSLRFVEALKNMLKEIKYSVDCRASDNQKALLLV</sequence>
<evidence type="ECO:0000313" key="2">
    <source>
        <dbReference type="Proteomes" id="UP000813463"/>
    </source>
</evidence>
<evidence type="ECO:0000259" key="1">
    <source>
        <dbReference type="Pfam" id="PF13966"/>
    </source>
</evidence>
<feature type="domain" description="Reverse transcriptase zinc-binding" evidence="1">
    <location>
        <begin position="224"/>
        <end position="308"/>
    </location>
</feature>
<dbReference type="PANTHER" id="PTHR33116:SF84">
    <property type="entry name" value="RNA-DIRECTED DNA POLYMERASE"/>
    <property type="match status" value="1"/>
</dbReference>
<dbReference type="Pfam" id="PF13966">
    <property type="entry name" value="zf-RVT"/>
    <property type="match status" value="1"/>
</dbReference>
<keyword evidence="2" id="KW-1185">Reference proteome</keyword>
<name>A0ABM3QQ77_SPIOL</name>
<reference evidence="3" key="2">
    <citation type="submission" date="2025-08" db="UniProtKB">
        <authorList>
            <consortium name="RefSeq"/>
        </authorList>
    </citation>
    <scope>IDENTIFICATION</scope>
    <source>
        <tissue evidence="3">Leaf</tissue>
    </source>
</reference>
<dbReference type="Proteomes" id="UP000813463">
    <property type="component" value="Chromosome 5"/>
</dbReference>
<dbReference type="PANTHER" id="PTHR33116">
    <property type="entry name" value="REVERSE TRANSCRIPTASE ZINC-BINDING DOMAIN-CONTAINING PROTEIN-RELATED-RELATED"/>
    <property type="match status" value="1"/>
</dbReference>
<protein>
    <recommendedName>
        <fullName evidence="1">Reverse transcriptase zinc-binding domain-containing protein</fullName>
    </recommendedName>
</protein>
<organism evidence="2 3">
    <name type="scientific">Spinacia oleracea</name>
    <name type="common">Spinach</name>
    <dbReference type="NCBI Taxonomy" id="3562"/>
    <lineage>
        <taxon>Eukaryota</taxon>
        <taxon>Viridiplantae</taxon>
        <taxon>Streptophyta</taxon>
        <taxon>Embryophyta</taxon>
        <taxon>Tracheophyta</taxon>
        <taxon>Spermatophyta</taxon>
        <taxon>Magnoliopsida</taxon>
        <taxon>eudicotyledons</taxon>
        <taxon>Gunneridae</taxon>
        <taxon>Pentapetalae</taxon>
        <taxon>Caryophyllales</taxon>
        <taxon>Chenopodiaceae</taxon>
        <taxon>Chenopodioideae</taxon>
        <taxon>Anserineae</taxon>
        <taxon>Spinacia</taxon>
    </lineage>
</organism>
<dbReference type="InterPro" id="IPR026960">
    <property type="entry name" value="RVT-Znf"/>
</dbReference>
<gene>
    <name evidence="3" type="primary">LOC130461439</name>
</gene>
<evidence type="ECO:0000313" key="3">
    <source>
        <dbReference type="RefSeq" id="XP_056685521.1"/>
    </source>
</evidence>
<proteinExistence type="predicted"/>